<feature type="transmembrane region" description="Helical" evidence="7">
    <location>
        <begin position="127"/>
        <end position="143"/>
    </location>
</feature>
<comment type="similarity">
    <text evidence="2">Belongs to the Rht family.</text>
</comment>
<evidence type="ECO:0000313" key="9">
    <source>
        <dbReference type="Proteomes" id="UP000494329"/>
    </source>
</evidence>
<name>A0A6J5E4P3_9BURK</name>
<reference evidence="8 9" key="1">
    <citation type="submission" date="2020-04" db="EMBL/GenBank/DDBJ databases">
        <authorList>
            <person name="De Canck E."/>
        </authorList>
    </citation>
    <scope>NUCLEOTIDE SEQUENCE [LARGE SCALE GENOMIC DNA]</scope>
    <source>
        <strain evidence="8 9">LMG 29739</strain>
    </source>
</reference>
<dbReference type="InterPro" id="IPR001123">
    <property type="entry name" value="LeuE-type"/>
</dbReference>
<keyword evidence="5 7" id="KW-1133">Transmembrane helix</keyword>
<dbReference type="PIRSF" id="PIRSF006324">
    <property type="entry name" value="LeuE"/>
    <property type="match status" value="1"/>
</dbReference>
<evidence type="ECO:0000256" key="7">
    <source>
        <dbReference type="SAM" id="Phobius"/>
    </source>
</evidence>
<feature type="transmembrane region" description="Helical" evidence="7">
    <location>
        <begin position="40"/>
        <end position="61"/>
    </location>
</feature>
<evidence type="ECO:0000256" key="1">
    <source>
        <dbReference type="ARBA" id="ARBA00004651"/>
    </source>
</evidence>
<keyword evidence="6 7" id="KW-0472">Membrane</keyword>
<accession>A0A6J5E4P3</accession>
<evidence type="ECO:0000256" key="4">
    <source>
        <dbReference type="ARBA" id="ARBA00022692"/>
    </source>
</evidence>
<organism evidence="8 9">
    <name type="scientific">Paraburkholderia solisilvae</name>
    <dbReference type="NCBI Taxonomy" id="624376"/>
    <lineage>
        <taxon>Bacteria</taxon>
        <taxon>Pseudomonadati</taxon>
        <taxon>Pseudomonadota</taxon>
        <taxon>Betaproteobacteria</taxon>
        <taxon>Burkholderiales</taxon>
        <taxon>Burkholderiaceae</taxon>
        <taxon>Paraburkholderia</taxon>
    </lineage>
</organism>
<sequence>MELHVWITYALTCCAIALSPGPGAVLAMSHGLSYGGRKTGATIVGQEIGLAFVLIVAGAGVGSLLMASLWAFSAVKIGGAAYLIYLGIAQWRSRKAPSETGALAAPNASWRKRCATGVLTNATNPKAIVLFVAVLPQFIAAHAPLVPQLAVMAITMSVVDTTIMYGYAYGASAFRRLLHSERAVRVQNRFFGGLLMGLGAALFFVRRSPTA</sequence>
<dbReference type="Proteomes" id="UP000494329">
    <property type="component" value="Unassembled WGS sequence"/>
</dbReference>
<dbReference type="GO" id="GO:0042970">
    <property type="term" value="F:homoserine transmembrane transporter activity"/>
    <property type="evidence" value="ECO:0007669"/>
    <property type="project" value="TreeGrafter"/>
</dbReference>
<feature type="transmembrane region" description="Helical" evidence="7">
    <location>
        <begin position="6"/>
        <end position="28"/>
    </location>
</feature>
<protein>
    <submittedName>
        <fullName evidence="8">Homoserine/homoserine lactone efflux protein</fullName>
    </submittedName>
</protein>
<evidence type="ECO:0000256" key="6">
    <source>
        <dbReference type="ARBA" id="ARBA00023136"/>
    </source>
</evidence>
<dbReference type="AlphaFoldDB" id="A0A6J5E4P3"/>
<keyword evidence="3" id="KW-1003">Cell membrane</keyword>
<dbReference type="Pfam" id="PF01810">
    <property type="entry name" value="LysE"/>
    <property type="match status" value="1"/>
</dbReference>
<keyword evidence="9" id="KW-1185">Reference proteome</keyword>
<keyword evidence="4 7" id="KW-0812">Transmembrane</keyword>
<evidence type="ECO:0000256" key="3">
    <source>
        <dbReference type="ARBA" id="ARBA00022475"/>
    </source>
</evidence>
<comment type="subcellular location">
    <subcellularLocation>
        <location evidence="1">Cell membrane</location>
        <topology evidence="1">Multi-pass membrane protein</topology>
    </subcellularLocation>
</comment>
<feature type="transmembrane region" description="Helical" evidence="7">
    <location>
        <begin position="149"/>
        <end position="169"/>
    </location>
</feature>
<dbReference type="PANTHER" id="PTHR30086:SF14">
    <property type="entry name" value="HOMOSERINE_HOMOSERINE LACTONE EFFLUX PROTEIN"/>
    <property type="match status" value="1"/>
</dbReference>
<dbReference type="EMBL" id="CADIKF010000025">
    <property type="protein sequence ID" value="CAB3760371.1"/>
    <property type="molecule type" value="Genomic_DNA"/>
</dbReference>
<evidence type="ECO:0000256" key="2">
    <source>
        <dbReference type="ARBA" id="ARBA00007928"/>
    </source>
</evidence>
<evidence type="ECO:0000256" key="5">
    <source>
        <dbReference type="ARBA" id="ARBA00022989"/>
    </source>
</evidence>
<evidence type="ECO:0000313" key="8">
    <source>
        <dbReference type="EMBL" id="CAB3760371.1"/>
    </source>
</evidence>
<feature type="transmembrane region" description="Helical" evidence="7">
    <location>
        <begin position="67"/>
        <end position="88"/>
    </location>
</feature>
<proteinExistence type="inferred from homology"/>
<dbReference type="PANTHER" id="PTHR30086">
    <property type="entry name" value="ARGININE EXPORTER PROTEIN ARGO"/>
    <property type="match status" value="1"/>
</dbReference>
<gene>
    <name evidence="8" type="primary">rhtB_4</name>
    <name evidence="8" type="ORF">LMG29739_03367</name>
</gene>
<feature type="transmembrane region" description="Helical" evidence="7">
    <location>
        <begin position="190"/>
        <end position="206"/>
    </location>
</feature>
<dbReference type="GO" id="GO:0005886">
    <property type="term" value="C:plasma membrane"/>
    <property type="evidence" value="ECO:0007669"/>
    <property type="project" value="UniProtKB-SubCell"/>
</dbReference>
<dbReference type="RefSeq" id="WP_246270330.1">
    <property type="nucleotide sequence ID" value="NZ_CADIKF010000025.1"/>
</dbReference>